<dbReference type="PANTHER" id="PTHR31285">
    <property type="entry name" value="NICOTINAMIDE MONONUCLEOTIDE ADENYLYLTRANSFERASE"/>
    <property type="match status" value="1"/>
</dbReference>
<comment type="caution">
    <text evidence="1">The sequence shown here is derived from an EMBL/GenBank/DDBJ whole genome shotgun (WGS) entry which is preliminary data.</text>
</comment>
<name>A0A427Y9Y1_9TREE</name>
<dbReference type="GO" id="GO:0000309">
    <property type="term" value="F:nicotinamide-nucleotide adenylyltransferase activity"/>
    <property type="evidence" value="ECO:0007669"/>
    <property type="project" value="TreeGrafter"/>
</dbReference>
<dbReference type="STRING" id="105984.A0A427Y9Y1"/>
<dbReference type="GeneID" id="39584959"/>
<proteinExistence type="predicted"/>
<dbReference type="GO" id="GO:0005737">
    <property type="term" value="C:cytoplasm"/>
    <property type="evidence" value="ECO:0007669"/>
    <property type="project" value="TreeGrafter"/>
</dbReference>
<protein>
    <recommendedName>
        <fullName evidence="3">Nicotinamide-nucleotide adenylyltransferase</fullName>
    </recommendedName>
</protein>
<dbReference type="GO" id="GO:0016887">
    <property type="term" value="F:ATP hydrolysis activity"/>
    <property type="evidence" value="ECO:0007669"/>
    <property type="project" value="TreeGrafter"/>
</dbReference>
<dbReference type="SUPFAM" id="SSF52374">
    <property type="entry name" value="Nucleotidylyl transferase"/>
    <property type="match status" value="1"/>
</dbReference>
<dbReference type="AlphaFoldDB" id="A0A427Y9Y1"/>
<evidence type="ECO:0008006" key="3">
    <source>
        <dbReference type="Google" id="ProtNLM"/>
    </source>
</evidence>
<dbReference type="RefSeq" id="XP_028480106.1">
    <property type="nucleotide sequence ID" value="XM_028616249.1"/>
</dbReference>
<organism evidence="1 2">
    <name type="scientific">Apiotrichum porosum</name>
    <dbReference type="NCBI Taxonomy" id="105984"/>
    <lineage>
        <taxon>Eukaryota</taxon>
        <taxon>Fungi</taxon>
        <taxon>Dikarya</taxon>
        <taxon>Basidiomycota</taxon>
        <taxon>Agaricomycotina</taxon>
        <taxon>Tremellomycetes</taxon>
        <taxon>Trichosporonales</taxon>
        <taxon>Trichosporonaceae</taxon>
        <taxon>Apiotrichum</taxon>
    </lineage>
</organism>
<gene>
    <name evidence="1" type="ORF">EHS24_000416</name>
</gene>
<reference evidence="1 2" key="1">
    <citation type="submission" date="2018-11" db="EMBL/GenBank/DDBJ databases">
        <title>Genome sequence of Apiotrichum porosum DSM 27194.</title>
        <authorList>
            <person name="Aliyu H."/>
            <person name="Gorte O."/>
            <person name="Ochsenreither K."/>
        </authorList>
    </citation>
    <scope>NUCLEOTIDE SEQUENCE [LARGE SCALE GENOMIC DNA]</scope>
    <source>
        <strain evidence="1 2">DSM 27194</strain>
    </source>
</reference>
<keyword evidence="2" id="KW-1185">Reference proteome</keyword>
<dbReference type="EMBL" id="RSCE01000001">
    <property type="protein sequence ID" value="RSH87898.1"/>
    <property type="molecule type" value="Genomic_DNA"/>
</dbReference>
<dbReference type="OrthoDB" id="5591297at2759"/>
<dbReference type="GO" id="GO:0005634">
    <property type="term" value="C:nucleus"/>
    <property type="evidence" value="ECO:0007669"/>
    <property type="project" value="TreeGrafter"/>
</dbReference>
<dbReference type="InterPro" id="IPR014729">
    <property type="entry name" value="Rossmann-like_a/b/a_fold"/>
</dbReference>
<dbReference type="PANTHER" id="PTHR31285:SF0">
    <property type="entry name" value="NICOTINAMIDE MONONUCLEOTIDE ADENYLYLTRANSFERASE"/>
    <property type="match status" value="1"/>
</dbReference>
<accession>A0A427Y9Y1</accession>
<dbReference type="Gene3D" id="3.40.50.620">
    <property type="entry name" value="HUPs"/>
    <property type="match status" value="1"/>
</dbReference>
<evidence type="ECO:0000313" key="2">
    <source>
        <dbReference type="Proteomes" id="UP000279236"/>
    </source>
</evidence>
<dbReference type="Proteomes" id="UP000279236">
    <property type="component" value="Unassembled WGS sequence"/>
</dbReference>
<evidence type="ECO:0000313" key="1">
    <source>
        <dbReference type="EMBL" id="RSH87898.1"/>
    </source>
</evidence>
<sequence length="241" mass="24981">MAAAVARVCEPGHAGVELLLAPRALVPAPSTTSFTPSGAHIAILDSSFNPPTLAHIAMASTLFPPPDPGAYTARLLLYSARNADKTPKHGDAAPAQRAEMMLLAARSVGPAGSGGSGAGVGSGTGVALVSEPTFVAKSTALVQALSQQQQQQQKGTPPPALTFLVGTDTLVRIFDPKYYPASGLGAALDALFAHAWLVCCARGTADELREQDALLARPDVAVWVRQGKIRLLPPLQGYEDR</sequence>